<keyword evidence="1" id="KW-0472">Membrane</keyword>
<name>A0A1B0B8B8_9MUSC</name>
<protein>
    <submittedName>
        <fullName evidence="2">Uncharacterized protein</fullName>
    </submittedName>
</protein>
<reference evidence="3" key="1">
    <citation type="submission" date="2015-01" db="EMBL/GenBank/DDBJ databases">
        <authorList>
            <person name="Aksoy S."/>
            <person name="Warren W."/>
            <person name="Wilson R.K."/>
        </authorList>
    </citation>
    <scope>NUCLEOTIDE SEQUENCE [LARGE SCALE GENOMIC DNA]</scope>
    <source>
        <strain evidence="3">IAEA</strain>
    </source>
</reference>
<reference evidence="2" key="2">
    <citation type="submission" date="2020-05" db="UniProtKB">
        <authorList>
            <consortium name="EnsemblMetazoa"/>
        </authorList>
    </citation>
    <scope>IDENTIFICATION</scope>
    <source>
        <strain evidence="2">IAEA</strain>
    </source>
</reference>
<dbReference type="EMBL" id="JXJN01009887">
    <property type="status" value="NOT_ANNOTATED_CDS"/>
    <property type="molecule type" value="Genomic_DNA"/>
</dbReference>
<keyword evidence="1" id="KW-0812">Transmembrane</keyword>
<dbReference type="Proteomes" id="UP000092460">
    <property type="component" value="Unassembled WGS sequence"/>
</dbReference>
<evidence type="ECO:0000256" key="1">
    <source>
        <dbReference type="SAM" id="Phobius"/>
    </source>
</evidence>
<dbReference type="AlphaFoldDB" id="A0A1B0B8B8"/>
<sequence length="316" mass="36522">MTKLHQIKILGRQLSVYIGFTLTNPFKNRYSKSLYMCNIRFDSIFTIVITDLSIDLFIVVFCLINLCTYVMADFEFCLQKILKKSLGFILAKGAASSPIIHIYGISNSIKTYEISPTVPCLPVLLLDHRRPHRPLVVELAKDAWQDVADVPQQMPVQRLLRLYKEFLMRDEREDDGMETLMFLDRGQNGDQLDCQLKLQVQQLENMETVVVNEVQGLDDQAQVNDEDALDVVYVTWDEVKNEQQLQMLLDVQQPQVPSAKIDRRDCSVVELIADDLQQVLTGVIDVLEMKLQSMWHRWCRHQMTLIDFPPSTAKTR</sequence>
<evidence type="ECO:0000313" key="2">
    <source>
        <dbReference type="EnsemblMetazoa" id="GPPI022139-PA"/>
    </source>
</evidence>
<evidence type="ECO:0000313" key="3">
    <source>
        <dbReference type="Proteomes" id="UP000092460"/>
    </source>
</evidence>
<accession>A0A1B0B8B8</accession>
<keyword evidence="3" id="KW-1185">Reference proteome</keyword>
<dbReference type="EnsemblMetazoa" id="GPPI022139-RA">
    <property type="protein sequence ID" value="GPPI022139-PA"/>
    <property type="gene ID" value="GPPI022139"/>
</dbReference>
<proteinExistence type="predicted"/>
<feature type="transmembrane region" description="Helical" evidence="1">
    <location>
        <begin position="44"/>
        <end position="72"/>
    </location>
</feature>
<organism evidence="2 3">
    <name type="scientific">Glossina palpalis gambiensis</name>
    <dbReference type="NCBI Taxonomy" id="67801"/>
    <lineage>
        <taxon>Eukaryota</taxon>
        <taxon>Metazoa</taxon>
        <taxon>Ecdysozoa</taxon>
        <taxon>Arthropoda</taxon>
        <taxon>Hexapoda</taxon>
        <taxon>Insecta</taxon>
        <taxon>Pterygota</taxon>
        <taxon>Neoptera</taxon>
        <taxon>Endopterygota</taxon>
        <taxon>Diptera</taxon>
        <taxon>Brachycera</taxon>
        <taxon>Muscomorpha</taxon>
        <taxon>Hippoboscoidea</taxon>
        <taxon>Glossinidae</taxon>
        <taxon>Glossina</taxon>
    </lineage>
</organism>
<dbReference type="VEuPathDB" id="VectorBase:GPPI022139"/>
<keyword evidence="1" id="KW-1133">Transmembrane helix</keyword>